<sequence>MEFCLKLTTGLVLLIQAFQPMLLQNTTDLPGRTLDKGWFREPGNNALGSQMPSVEQPTARDQELDSGSISSTDDDMNGSIDGSMVFSGGEDVENQEHNINGTYDGMTVVTTPMLPMFPNETDTEANVPSTPAAPKAESTTQLHQNSSVNNGSNAEGEFQDSTMVLSNYTDQRTSNSSTSPKFSNATDLEETTLAPETHETNDTSGETDLENWLSPNNTEETMSSKPNMSYTAAPENGTAPSAPLPTTTITTTESPHPETTVDETVPVTMTTVVPGTTEESNMTDRNAAAAGSNTEKGLATSSKKSKRNEAWAAILGTAVAVCVIALVVYVILKKKNQKDFSHRKLVEFSSDPVLTLDNSEPLDLNYGRGAYYNPALQMDNFQMTNMPSQYN</sequence>
<dbReference type="InterPro" id="IPR031371">
    <property type="entry name" value="Mucin-15"/>
</dbReference>
<dbReference type="PANTHER" id="PTHR45427:SF1">
    <property type="entry name" value="MUCIN-15"/>
    <property type="match status" value="1"/>
</dbReference>
<keyword evidence="2" id="KW-0812">Transmembrane</keyword>
<keyword evidence="5" id="KW-1185">Reference proteome</keyword>
<feature type="signal peptide" evidence="3">
    <location>
        <begin position="1"/>
        <end position="23"/>
    </location>
</feature>
<comment type="caution">
    <text evidence="4">The sequence shown here is derived from an EMBL/GenBank/DDBJ whole genome shotgun (WGS) entry which is preliminary data.</text>
</comment>
<keyword evidence="3" id="KW-0732">Signal</keyword>
<organism evidence="4 5">
    <name type="scientific">Merluccius polli</name>
    <name type="common">Benguela hake</name>
    <name type="synonym">Merluccius cadenati</name>
    <dbReference type="NCBI Taxonomy" id="89951"/>
    <lineage>
        <taxon>Eukaryota</taxon>
        <taxon>Metazoa</taxon>
        <taxon>Chordata</taxon>
        <taxon>Craniata</taxon>
        <taxon>Vertebrata</taxon>
        <taxon>Euteleostomi</taxon>
        <taxon>Actinopterygii</taxon>
        <taxon>Neopterygii</taxon>
        <taxon>Teleostei</taxon>
        <taxon>Neoteleostei</taxon>
        <taxon>Acanthomorphata</taxon>
        <taxon>Zeiogadaria</taxon>
        <taxon>Gadariae</taxon>
        <taxon>Gadiformes</taxon>
        <taxon>Gadoidei</taxon>
        <taxon>Merlucciidae</taxon>
        <taxon>Merluccius</taxon>
    </lineage>
</organism>
<proteinExistence type="predicted"/>
<dbReference type="PANTHER" id="PTHR45427">
    <property type="entry name" value="MUCIN-15"/>
    <property type="match status" value="1"/>
</dbReference>
<feature type="chain" id="PRO_5041208188" evidence="3">
    <location>
        <begin position="24"/>
        <end position="391"/>
    </location>
</feature>
<feature type="region of interest" description="Disordered" evidence="1">
    <location>
        <begin position="39"/>
        <end position="78"/>
    </location>
</feature>
<evidence type="ECO:0000313" key="5">
    <source>
        <dbReference type="Proteomes" id="UP001174136"/>
    </source>
</evidence>
<gene>
    <name evidence="4" type="primary">MUC15</name>
    <name evidence="4" type="ORF">N1851_017264</name>
</gene>
<feature type="compositionally biased region" description="Low complexity" evidence="1">
    <location>
        <begin position="238"/>
        <end position="279"/>
    </location>
</feature>
<protein>
    <submittedName>
        <fullName evidence="4">Mucin-15</fullName>
    </submittedName>
</protein>
<feature type="region of interest" description="Disordered" evidence="1">
    <location>
        <begin position="111"/>
        <end position="156"/>
    </location>
</feature>
<feature type="region of interest" description="Disordered" evidence="1">
    <location>
        <begin position="170"/>
        <end position="303"/>
    </location>
</feature>
<evidence type="ECO:0000313" key="4">
    <source>
        <dbReference type="EMBL" id="KAK0144374.1"/>
    </source>
</evidence>
<accession>A0AA47MQ12</accession>
<feature type="compositionally biased region" description="Polar residues" evidence="1">
    <location>
        <begin position="170"/>
        <end position="186"/>
    </location>
</feature>
<dbReference type="Proteomes" id="UP001174136">
    <property type="component" value="Unassembled WGS sequence"/>
</dbReference>
<keyword evidence="2" id="KW-0472">Membrane</keyword>
<feature type="compositionally biased region" description="Polar residues" evidence="1">
    <location>
        <begin position="291"/>
        <end position="302"/>
    </location>
</feature>
<feature type="transmembrane region" description="Helical" evidence="2">
    <location>
        <begin position="310"/>
        <end position="332"/>
    </location>
</feature>
<evidence type="ECO:0000256" key="3">
    <source>
        <dbReference type="SAM" id="SignalP"/>
    </source>
</evidence>
<dbReference type="EMBL" id="JAOPHQ010003139">
    <property type="protein sequence ID" value="KAK0144374.1"/>
    <property type="molecule type" value="Genomic_DNA"/>
</dbReference>
<evidence type="ECO:0000256" key="2">
    <source>
        <dbReference type="SAM" id="Phobius"/>
    </source>
</evidence>
<evidence type="ECO:0000256" key="1">
    <source>
        <dbReference type="SAM" id="MobiDB-lite"/>
    </source>
</evidence>
<keyword evidence="2" id="KW-1133">Transmembrane helix</keyword>
<feature type="compositionally biased region" description="Polar residues" evidence="1">
    <location>
        <begin position="46"/>
        <end position="56"/>
    </location>
</feature>
<reference evidence="4" key="1">
    <citation type="journal article" date="2023" name="Front. Mar. Sci.">
        <title>A new Merluccius polli reference genome to investigate the effects of global change in West African waters.</title>
        <authorList>
            <person name="Mateo J.L."/>
            <person name="Blanco-Fernandez C."/>
            <person name="Garcia-Vazquez E."/>
            <person name="Machado-Schiaffino G."/>
        </authorList>
    </citation>
    <scope>NUCLEOTIDE SEQUENCE</scope>
    <source>
        <strain evidence="4">C29</strain>
        <tissue evidence="4">Fin</tissue>
    </source>
</reference>
<feature type="compositionally biased region" description="Polar residues" evidence="1">
    <location>
        <begin position="213"/>
        <end position="230"/>
    </location>
</feature>
<dbReference type="Pfam" id="PF15672">
    <property type="entry name" value="Mucin15"/>
    <property type="match status" value="1"/>
</dbReference>
<name>A0AA47MQ12_MERPO</name>
<feature type="compositionally biased region" description="Polar residues" evidence="1">
    <location>
        <begin position="137"/>
        <end position="156"/>
    </location>
</feature>
<dbReference type="AlphaFoldDB" id="A0AA47MQ12"/>